<evidence type="ECO:0000256" key="10">
    <source>
        <dbReference type="RuleBase" id="RU367007"/>
    </source>
</evidence>
<feature type="domain" description="Protein O-mannosyl-transferase C-terminal four TM" evidence="13">
    <location>
        <begin position="329"/>
        <end position="520"/>
    </location>
</feature>
<feature type="transmembrane region" description="Helical" evidence="10">
    <location>
        <begin position="479"/>
        <end position="501"/>
    </location>
</feature>
<dbReference type="PANTHER" id="PTHR10050">
    <property type="entry name" value="DOLICHYL-PHOSPHATE-MANNOSE--PROTEIN MANNOSYLTRANSFERASE"/>
    <property type="match status" value="1"/>
</dbReference>
<reference evidence="14 15" key="1">
    <citation type="submission" date="2024-03" db="EMBL/GenBank/DDBJ databases">
        <title>Actinomycetospora sp. OC33-EN07, a novel actinomycete isolated from wild orchid (Aerides multiflora).</title>
        <authorList>
            <person name="Suriyachadkun C."/>
        </authorList>
    </citation>
    <scope>NUCLEOTIDE SEQUENCE [LARGE SCALE GENOMIC DNA]</scope>
    <source>
        <strain evidence="14 15">OC33-EN07</strain>
    </source>
</reference>
<feature type="transmembrane region" description="Helical" evidence="10">
    <location>
        <begin position="240"/>
        <end position="257"/>
    </location>
</feature>
<dbReference type="Pfam" id="PF16192">
    <property type="entry name" value="PMT_4TMC"/>
    <property type="match status" value="1"/>
</dbReference>
<comment type="similarity">
    <text evidence="3 10">Belongs to the glycosyltransferase 39 family.</text>
</comment>
<dbReference type="EMBL" id="JBBEGM010000010">
    <property type="protein sequence ID" value="MEJ2863861.1"/>
    <property type="molecule type" value="Genomic_DNA"/>
</dbReference>
<dbReference type="InterPro" id="IPR027005">
    <property type="entry name" value="PMT-like"/>
</dbReference>
<evidence type="ECO:0000256" key="9">
    <source>
        <dbReference type="ARBA" id="ARBA00093617"/>
    </source>
</evidence>
<feature type="transmembrane region" description="Helical" evidence="10">
    <location>
        <begin position="147"/>
        <end position="165"/>
    </location>
</feature>
<comment type="caution">
    <text evidence="14">The sequence shown here is derived from an EMBL/GenBank/DDBJ whole genome shotgun (WGS) entry which is preliminary data.</text>
</comment>
<keyword evidence="8 10" id="KW-0472">Membrane</keyword>
<keyword evidence="6 10" id="KW-0812">Transmembrane</keyword>
<evidence type="ECO:0000313" key="15">
    <source>
        <dbReference type="Proteomes" id="UP001369736"/>
    </source>
</evidence>
<dbReference type="InterPro" id="IPR032421">
    <property type="entry name" value="PMT_4TMC"/>
</dbReference>
<feature type="domain" description="ArnT-like N-terminal" evidence="12">
    <location>
        <begin position="119"/>
        <end position="250"/>
    </location>
</feature>
<feature type="transmembrane region" description="Helical" evidence="10">
    <location>
        <begin position="38"/>
        <end position="57"/>
    </location>
</feature>
<keyword evidence="10" id="KW-1003">Cell membrane</keyword>
<accession>A0ABU8M9N5</accession>
<name>A0ABU8M9N5_9PSEU</name>
<evidence type="ECO:0000256" key="1">
    <source>
        <dbReference type="ARBA" id="ARBA00004127"/>
    </source>
</evidence>
<proteinExistence type="inferred from homology"/>
<feature type="region of interest" description="Disordered" evidence="11">
    <location>
        <begin position="1"/>
        <end position="20"/>
    </location>
</feature>
<keyword evidence="7 10" id="KW-1133">Transmembrane helix</keyword>
<comment type="subcellular location">
    <subcellularLocation>
        <location evidence="10">Cell membrane</location>
    </subcellularLocation>
    <subcellularLocation>
        <location evidence="1">Endomembrane system</location>
        <topology evidence="1">Multi-pass membrane protein</topology>
    </subcellularLocation>
</comment>
<evidence type="ECO:0000256" key="7">
    <source>
        <dbReference type="ARBA" id="ARBA00022989"/>
    </source>
</evidence>
<evidence type="ECO:0000256" key="4">
    <source>
        <dbReference type="ARBA" id="ARBA00022676"/>
    </source>
</evidence>
<gene>
    <name evidence="14" type="ORF">WCD58_22075</name>
</gene>
<evidence type="ECO:0000313" key="14">
    <source>
        <dbReference type="EMBL" id="MEJ2863861.1"/>
    </source>
</evidence>
<protein>
    <recommendedName>
        <fullName evidence="9 10">Polyprenol-phosphate-mannose--protein mannosyltransferase</fullName>
        <ecNumber evidence="10">2.4.1.-</ecNumber>
    </recommendedName>
</protein>
<evidence type="ECO:0000259" key="12">
    <source>
        <dbReference type="Pfam" id="PF02366"/>
    </source>
</evidence>
<feature type="transmembrane region" description="Helical" evidence="10">
    <location>
        <begin position="278"/>
        <end position="299"/>
    </location>
</feature>
<comment type="pathway">
    <text evidence="2 10">Protein modification; protein glycosylation.</text>
</comment>
<evidence type="ECO:0000256" key="5">
    <source>
        <dbReference type="ARBA" id="ARBA00022679"/>
    </source>
</evidence>
<dbReference type="Pfam" id="PF02366">
    <property type="entry name" value="PMT"/>
    <property type="match status" value="1"/>
</dbReference>
<evidence type="ECO:0000256" key="8">
    <source>
        <dbReference type="ARBA" id="ARBA00023136"/>
    </source>
</evidence>
<evidence type="ECO:0000259" key="13">
    <source>
        <dbReference type="Pfam" id="PF16192"/>
    </source>
</evidence>
<evidence type="ECO:0000256" key="2">
    <source>
        <dbReference type="ARBA" id="ARBA00004922"/>
    </source>
</evidence>
<feature type="transmembrane region" description="Helical" evidence="10">
    <location>
        <begin position="443"/>
        <end position="467"/>
    </location>
</feature>
<dbReference type="InterPro" id="IPR003342">
    <property type="entry name" value="ArnT-like_N"/>
</dbReference>
<dbReference type="EC" id="2.4.1.-" evidence="10"/>
<keyword evidence="15" id="KW-1185">Reference proteome</keyword>
<feature type="transmembrane region" description="Helical" evidence="10">
    <location>
        <begin position="420"/>
        <end position="437"/>
    </location>
</feature>
<evidence type="ECO:0000256" key="3">
    <source>
        <dbReference type="ARBA" id="ARBA00007222"/>
    </source>
</evidence>
<keyword evidence="5 10" id="KW-0808">Transferase</keyword>
<comment type="function">
    <text evidence="10">Protein O-mannosyltransferase that catalyzes the transfer of a single mannose residue from a polyprenol phospho-mannosyl lipidic donor to the hydroxyl group of selected serine and threonine residues in acceptor proteins.</text>
</comment>
<evidence type="ECO:0000256" key="6">
    <source>
        <dbReference type="ARBA" id="ARBA00022692"/>
    </source>
</evidence>
<sequence>MTATIARPASPGGLARPAPQDAPAVAQLLGRPMPTDRLRGWVTALVLTVVGGVVRFWDLGWPTDQGTPIFDEKHYVPQAWQVLRNGGYEDNPGYELVVHPPLSKQLMAVGQWVFGYDPVGWRAASALAGTICILVIIRVARRMTRSTLLGALAGVLLIADGVSHVSARVGMIDIFPALFVLLAFAALLVDRDDVRARLAVVVAEGRIGDTVYGPRLGVRWWRLAAGVCLGLSLAAKWSGLYYIVFFGLLLVGFDAAARRAAGVTRPFVGTLVRDVAPAVWAFLAVPILCYLASWLPWIASETGTDRHAVGQQLPVGGPFGFLPDWLRGLVYYSTKVLEFHATLDTPRGSPHPWESKPWTWPMGLRPMLYYYESGTAELGCGGPSCVSAVMLIGTPALWWVSVPVLGWSIWRVVTTFDWRHVAVLVGYGAGFLPWFTNLDRQMYFFYMTPVAPFLVLAVVLALGEFLGRREQGLERRRTGTLVVGVYTGLVVANFAWLWPILVGTWITADRWNAELWLPSWR</sequence>
<feature type="transmembrane region" description="Helical" evidence="10">
    <location>
        <begin position="171"/>
        <end position="189"/>
    </location>
</feature>
<organism evidence="14 15">
    <name type="scientific">Actinomycetospora flava</name>
    <dbReference type="NCBI Taxonomy" id="3129232"/>
    <lineage>
        <taxon>Bacteria</taxon>
        <taxon>Bacillati</taxon>
        <taxon>Actinomycetota</taxon>
        <taxon>Actinomycetes</taxon>
        <taxon>Pseudonocardiales</taxon>
        <taxon>Pseudonocardiaceae</taxon>
        <taxon>Actinomycetospora</taxon>
    </lineage>
</organism>
<evidence type="ECO:0000256" key="11">
    <source>
        <dbReference type="SAM" id="MobiDB-lite"/>
    </source>
</evidence>
<feature type="transmembrane region" description="Helical" evidence="10">
    <location>
        <begin position="119"/>
        <end position="140"/>
    </location>
</feature>
<dbReference type="RefSeq" id="WP_337705231.1">
    <property type="nucleotide sequence ID" value="NZ_JBBEGM010000010.1"/>
</dbReference>
<keyword evidence="4 10" id="KW-0328">Glycosyltransferase</keyword>
<dbReference type="Proteomes" id="UP001369736">
    <property type="component" value="Unassembled WGS sequence"/>
</dbReference>
<dbReference type="PANTHER" id="PTHR10050:SF46">
    <property type="entry name" value="PROTEIN O-MANNOSYL-TRANSFERASE 2"/>
    <property type="match status" value="1"/>
</dbReference>